<feature type="chain" id="PRO_5047244503" description="Glycosyl transferase CAP10 domain-containing protein" evidence="3">
    <location>
        <begin position="16"/>
        <end position="460"/>
    </location>
</feature>
<dbReference type="SMART" id="SM00672">
    <property type="entry name" value="CAP10"/>
    <property type="match status" value="1"/>
</dbReference>
<accession>A0ABQ7G8K8</accession>
<keyword evidence="6" id="KW-1185">Reference proteome</keyword>
<keyword evidence="3" id="KW-0732">Signal</keyword>
<evidence type="ECO:0000256" key="2">
    <source>
        <dbReference type="ARBA" id="ARBA00022679"/>
    </source>
</evidence>
<dbReference type="Proteomes" id="UP000815325">
    <property type="component" value="Unassembled WGS sequence"/>
</dbReference>
<dbReference type="InterPro" id="IPR051091">
    <property type="entry name" value="O-Glucosyltr/Glycosyltrsf_90"/>
</dbReference>
<comment type="similarity">
    <text evidence="1">Belongs to the glycosyltransferase 90 family.</text>
</comment>
<feature type="domain" description="Glycosyl transferase CAP10" evidence="4">
    <location>
        <begin position="174"/>
        <end position="428"/>
    </location>
</feature>
<dbReference type="PANTHER" id="PTHR12203">
    <property type="entry name" value="KDEL LYS-ASP-GLU-LEU CONTAINING - RELATED"/>
    <property type="match status" value="1"/>
</dbReference>
<protein>
    <recommendedName>
        <fullName evidence="4">Glycosyl transferase CAP10 domain-containing protein</fullName>
    </recommendedName>
</protein>
<comment type="caution">
    <text evidence="5">The sequence shown here is derived from an EMBL/GenBank/DDBJ whole genome shotgun (WGS) entry which is preliminary data.</text>
</comment>
<feature type="signal peptide" evidence="3">
    <location>
        <begin position="1"/>
        <end position="15"/>
    </location>
</feature>
<dbReference type="Pfam" id="PF05686">
    <property type="entry name" value="Glyco_transf_90"/>
    <property type="match status" value="1"/>
</dbReference>
<keyword evidence="2" id="KW-0808">Transferase</keyword>
<gene>
    <name evidence="5" type="ORF">DUNSADRAFT_13823</name>
</gene>
<organism evidence="5 6">
    <name type="scientific">Dunaliella salina</name>
    <name type="common">Green alga</name>
    <name type="synonym">Protococcus salinus</name>
    <dbReference type="NCBI Taxonomy" id="3046"/>
    <lineage>
        <taxon>Eukaryota</taxon>
        <taxon>Viridiplantae</taxon>
        <taxon>Chlorophyta</taxon>
        <taxon>core chlorophytes</taxon>
        <taxon>Chlorophyceae</taxon>
        <taxon>CS clade</taxon>
        <taxon>Chlamydomonadales</taxon>
        <taxon>Dunaliellaceae</taxon>
        <taxon>Dunaliella</taxon>
    </lineage>
</organism>
<evidence type="ECO:0000313" key="5">
    <source>
        <dbReference type="EMBL" id="KAF5830940.1"/>
    </source>
</evidence>
<evidence type="ECO:0000256" key="1">
    <source>
        <dbReference type="ARBA" id="ARBA00010118"/>
    </source>
</evidence>
<evidence type="ECO:0000313" key="6">
    <source>
        <dbReference type="Proteomes" id="UP000815325"/>
    </source>
</evidence>
<sequence>MALLLIITLTANVAAASLLETPESLEKVQTLVADNLVPTMNIWREWQAQHGGRKLTMQHFLLTVREMSKTKTGREMAAFWGIKNNRLFRPRLNGSARYDPIVMRHENVPNKDSAEWSLLSLWLALQEAMDRGVKFPDCLFLYNALDLPMCNKLYPCHTYRFAPPISVIGYNRSLLPELPIPERRLPIERSPGHGDFVISHFRFTGHSGKSPSIHPHHPTIVELNSKGDPEWSQKRQIKQSPVPWDQKQPQLFFRGKAWCSYLKQFGCPRIQLANLTARHTDELNIFGANMPRSVLKQISKLPVRQRPRLMMPMCHWAQYKYLAALDGIGASSRTIALFHLGSLVVKQRRTPYTEWFYNSVRKGVHQEEFWHSDEDAVDVVHNLRANDEYARRLAEAGTAFAQDYLVKEVMMVYAKRLLEEYVSLFSDMSEYMESVGDPGNSTRFRAQYRRWRTNWRTVFS</sequence>
<dbReference type="PANTHER" id="PTHR12203:SF35">
    <property type="entry name" value="PROTEIN O-GLUCOSYLTRANSFERASE 1"/>
    <property type="match status" value="1"/>
</dbReference>
<proteinExistence type="inferred from homology"/>
<dbReference type="EMBL" id="MU069992">
    <property type="protein sequence ID" value="KAF5830940.1"/>
    <property type="molecule type" value="Genomic_DNA"/>
</dbReference>
<dbReference type="InterPro" id="IPR006598">
    <property type="entry name" value="CAP10"/>
</dbReference>
<evidence type="ECO:0000256" key="3">
    <source>
        <dbReference type="SAM" id="SignalP"/>
    </source>
</evidence>
<reference evidence="5" key="1">
    <citation type="submission" date="2017-08" db="EMBL/GenBank/DDBJ databases">
        <authorList>
            <person name="Polle J.E."/>
            <person name="Barry K."/>
            <person name="Cushman J."/>
            <person name="Schmutz J."/>
            <person name="Tran D."/>
            <person name="Hathwaick L.T."/>
            <person name="Yim W.C."/>
            <person name="Jenkins J."/>
            <person name="Mckie-Krisberg Z.M."/>
            <person name="Prochnik S."/>
            <person name="Lindquist E."/>
            <person name="Dockter R.B."/>
            <person name="Adam C."/>
            <person name="Molina H."/>
            <person name="Bunkerborg J."/>
            <person name="Jin E."/>
            <person name="Buchheim M."/>
            <person name="Magnuson J."/>
        </authorList>
    </citation>
    <scope>NUCLEOTIDE SEQUENCE</scope>
    <source>
        <strain evidence="5">CCAP 19/18</strain>
    </source>
</reference>
<evidence type="ECO:0000259" key="4">
    <source>
        <dbReference type="SMART" id="SM00672"/>
    </source>
</evidence>
<name>A0ABQ7G8K8_DUNSA</name>